<evidence type="ECO:0000256" key="1">
    <source>
        <dbReference type="ARBA" id="ARBA00000223"/>
    </source>
</evidence>
<comment type="catalytic activity">
    <reaction evidence="3">
        <text>alpha-L-fucose = beta-L-fucose</text>
        <dbReference type="Rhea" id="RHEA:25580"/>
        <dbReference type="ChEBI" id="CHEBI:42548"/>
        <dbReference type="ChEBI" id="CHEBI:42589"/>
        <dbReference type="EC" id="5.1.3.29"/>
    </reaction>
</comment>
<dbReference type="GO" id="GO:0006004">
    <property type="term" value="P:fucose metabolic process"/>
    <property type="evidence" value="ECO:0007669"/>
    <property type="project" value="TreeGrafter"/>
</dbReference>
<keyword evidence="2" id="KW-0413">Isomerase</keyword>
<dbReference type="AlphaFoldDB" id="A0AAU7F6Y7"/>
<evidence type="ECO:0000313" key="4">
    <source>
        <dbReference type="EMBL" id="XBL99610.1"/>
    </source>
</evidence>
<dbReference type="GO" id="GO:0062193">
    <property type="term" value="F:D-ribose pyranase activity"/>
    <property type="evidence" value="ECO:0007669"/>
    <property type="project" value="UniProtKB-EC"/>
</dbReference>
<comment type="catalytic activity">
    <reaction evidence="1">
        <text>beta-D-ribopyranose = beta-D-ribofuranose</text>
        <dbReference type="Rhea" id="RHEA:25432"/>
        <dbReference type="ChEBI" id="CHEBI:27476"/>
        <dbReference type="ChEBI" id="CHEBI:47002"/>
        <dbReference type="EC" id="5.4.99.62"/>
    </reaction>
</comment>
<dbReference type="Gene3D" id="3.40.1650.10">
    <property type="entry name" value="RbsD-like domain"/>
    <property type="match status" value="1"/>
</dbReference>
<dbReference type="Pfam" id="PF05025">
    <property type="entry name" value="RbsD_FucU"/>
    <property type="match status" value="1"/>
</dbReference>
<dbReference type="SUPFAM" id="SSF102546">
    <property type="entry name" value="RbsD-like"/>
    <property type="match status" value="1"/>
</dbReference>
<evidence type="ECO:0000256" key="3">
    <source>
        <dbReference type="ARBA" id="ARBA00036324"/>
    </source>
</evidence>
<dbReference type="RefSeq" id="WP_348944026.1">
    <property type="nucleotide sequence ID" value="NZ_CP157355.1"/>
</dbReference>
<dbReference type="PANTHER" id="PTHR31690:SF4">
    <property type="entry name" value="FUCOSE MUTAROTASE"/>
    <property type="match status" value="1"/>
</dbReference>
<dbReference type="GO" id="GO:0042806">
    <property type="term" value="F:fucose binding"/>
    <property type="evidence" value="ECO:0007669"/>
    <property type="project" value="TreeGrafter"/>
</dbReference>
<evidence type="ECO:0000256" key="2">
    <source>
        <dbReference type="ARBA" id="ARBA00023235"/>
    </source>
</evidence>
<dbReference type="EMBL" id="CP157355">
    <property type="protein sequence ID" value="XBL99610.1"/>
    <property type="molecule type" value="Genomic_DNA"/>
</dbReference>
<proteinExistence type="predicted"/>
<dbReference type="InterPro" id="IPR050443">
    <property type="entry name" value="RbsD/FucU_mutarotase"/>
</dbReference>
<dbReference type="PANTHER" id="PTHR31690">
    <property type="entry name" value="FUCOSE MUTAROTASE"/>
    <property type="match status" value="1"/>
</dbReference>
<organism evidence="4">
    <name type="scientific">Chitinibacter mangrovi</name>
    <dbReference type="NCBI Taxonomy" id="3153927"/>
    <lineage>
        <taxon>Bacteria</taxon>
        <taxon>Pseudomonadati</taxon>
        <taxon>Pseudomonadota</taxon>
        <taxon>Betaproteobacteria</taxon>
        <taxon>Neisseriales</taxon>
        <taxon>Chitinibacteraceae</taxon>
        <taxon>Chitinibacter</taxon>
    </lineage>
</organism>
<sequence length="151" mass="16141">MLKGIDPILTPDLLKVLAEMGHGDEIVIADANFTAASLGSGKPLLHLAGVGVARAVEAVVSLFPLDQDVAQPVAYMQVSHQPDGWRSALQRHVISDLAAQGHALESQVAAVERFAFYERVKQAYAIILTSELQPYGNFILKKGVISEPLAG</sequence>
<dbReference type="KEGG" id="cmav:ABHF33_11065"/>
<reference evidence="4" key="1">
    <citation type="submission" date="2024-05" db="EMBL/GenBank/DDBJ databases">
        <authorList>
            <person name="Yang L."/>
            <person name="Pan L."/>
        </authorList>
    </citation>
    <scope>NUCLEOTIDE SEQUENCE</scope>
    <source>
        <strain evidence="4">FCG-7</strain>
    </source>
</reference>
<protein>
    <submittedName>
        <fullName evidence="4">RbsD/FucU domain-containing protein</fullName>
    </submittedName>
</protein>
<dbReference type="GO" id="GO:0036373">
    <property type="term" value="F:L-fucose mutarotase activity"/>
    <property type="evidence" value="ECO:0007669"/>
    <property type="project" value="UniProtKB-EC"/>
</dbReference>
<accession>A0AAU7F6Y7</accession>
<name>A0AAU7F6Y7_9NEIS</name>
<dbReference type="InterPro" id="IPR007721">
    <property type="entry name" value="RbsD_FucU"/>
</dbReference>
<dbReference type="InterPro" id="IPR023750">
    <property type="entry name" value="RbsD-like_sf"/>
</dbReference>
<gene>
    <name evidence="4" type="ORF">ABHF33_11065</name>
</gene>